<dbReference type="OrthoDB" id="9892178at2"/>
<evidence type="ECO:0000313" key="2">
    <source>
        <dbReference type="EMBL" id="KAA1380436.1"/>
    </source>
</evidence>
<comment type="caution">
    <text evidence="2">The sequence shown here is derived from an EMBL/GenBank/DDBJ whole genome shotgun (WGS) entry which is preliminary data.</text>
</comment>
<gene>
    <name evidence="2" type="ORF">ESP62_004445</name>
</gene>
<protein>
    <recommendedName>
        <fullName evidence="4">Tat pathway signal sequence domain protein</fullName>
    </recommendedName>
</protein>
<proteinExistence type="predicted"/>
<feature type="chain" id="PRO_5038493551" description="Tat pathway signal sequence domain protein" evidence="1">
    <location>
        <begin position="25"/>
        <end position="300"/>
    </location>
</feature>
<sequence length="300" mass="30599">MRSSLLSRSVVAAAALAIGSVALAAVPANAATSTGITRDMVLAAASVVRAEAGSSQNPESGGSPATQAALNALVSRTCDLSSGKPVQSFGSAVDVPDGVDGVAVTAVIATSLSPSDLESVETCSFVAVAPVGNVTTFTGSVTVRTLSIVLENGGIGFGSGSSSTKVFELSGDVFASPRVQAKGEIAFAGLQADGLVKSPVGNAFTTTKVADKKSKAVKKAAKKKYERRIAAAKKTYAKALKRAGRNAAERTAARTAYVSRRAAVRSTYAYSIAGYKLVKIRSTQTDGRRFSASTDNFLFS</sequence>
<keyword evidence="3" id="KW-1185">Reference proteome</keyword>
<name>A0A641AQQ8_9ACTN</name>
<accession>A0A641AQQ8</accession>
<keyword evidence="1" id="KW-0732">Signal</keyword>
<dbReference type="AlphaFoldDB" id="A0A641AQQ8"/>
<reference evidence="2" key="1">
    <citation type="submission" date="2019-09" db="EMBL/GenBank/DDBJ databases">
        <authorList>
            <person name="Li J."/>
        </authorList>
    </citation>
    <scope>NUCLEOTIDE SEQUENCE [LARGE SCALE GENOMIC DNA]</scope>
    <source>
        <strain evidence="2">NRBC 14897</strain>
    </source>
</reference>
<evidence type="ECO:0000313" key="3">
    <source>
        <dbReference type="Proteomes" id="UP001515100"/>
    </source>
</evidence>
<organism evidence="2 3">
    <name type="scientific">Aeromicrobium fastidiosum</name>
    <dbReference type="NCBI Taxonomy" id="52699"/>
    <lineage>
        <taxon>Bacteria</taxon>
        <taxon>Bacillati</taxon>
        <taxon>Actinomycetota</taxon>
        <taxon>Actinomycetes</taxon>
        <taxon>Propionibacteriales</taxon>
        <taxon>Nocardioidaceae</taxon>
        <taxon>Aeromicrobium</taxon>
    </lineage>
</organism>
<dbReference type="Proteomes" id="UP001515100">
    <property type="component" value="Unassembled WGS sequence"/>
</dbReference>
<dbReference type="EMBL" id="SDPP02000001">
    <property type="protein sequence ID" value="KAA1380436.1"/>
    <property type="molecule type" value="Genomic_DNA"/>
</dbReference>
<dbReference type="RefSeq" id="WP_129180897.1">
    <property type="nucleotide sequence ID" value="NZ_JAGIOG010000001.1"/>
</dbReference>
<feature type="signal peptide" evidence="1">
    <location>
        <begin position="1"/>
        <end position="24"/>
    </location>
</feature>
<evidence type="ECO:0000256" key="1">
    <source>
        <dbReference type="SAM" id="SignalP"/>
    </source>
</evidence>
<evidence type="ECO:0008006" key="4">
    <source>
        <dbReference type="Google" id="ProtNLM"/>
    </source>
</evidence>